<dbReference type="Pfam" id="PF05085">
    <property type="entry name" value="DUF685"/>
    <property type="match status" value="1"/>
</dbReference>
<dbReference type="EMBL" id="CP005746">
    <property type="protein sequence ID" value="AHH11062.1"/>
    <property type="molecule type" value="Genomic_DNA"/>
</dbReference>
<dbReference type="Proteomes" id="UP000019330">
    <property type="component" value="Plasmid unnamed"/>
</dbReference>
<gene>
    <name evidence="1" type="ORF">BCO_0003800</name>
</gene>
<dbReference type="OrthoDB" id="350334at2"/>
<keyword evidence="2" id="KW-1185">Reference proteome</keyword>
<evidence type="ECO:0000313" key="1">
    <source>
        <dbReference type="EMBL" id="AHH11062.1"/>
    </source>
</evidence>
<dbReference type="InterPro" id="IPR007777">
    <property type="entry name" value="DUF685"/>
</dbReference>
<sequence length="369" mass="43110">MDYEDATTEETIQIKDFNRKIKVNANDLIPIDDIVEETYAITYKNLLEQIKKDTFYEGFDYFKKVIREIISKELIEYESYIEKMYLKIISRLIEVNPESQNINLNTLMQKLKIKALEDLNRDALTTKGHKISIYNESKKEFELIEFDTLINDLKDSFIQNAQLEQAKESANRTFVQIDDFERIYKSISNTYLKKSNIIQEFEANVPLITQQLHDSTDYELLAYKPSQNLLIRLATISYLQGIPDNFQFWGVNPLSDSFYSYSEFATKTLITNIVGGRVELKFPRNLKGTDLYLNIILHIRGTRKSSYIGTKDIVLRFSENQNKEQGSLLYFYSGYEHNVVHPLLQGWYKLVSAIEDGDSKKDIPILLKL</sequence>
<organism evidence="1">
    <name type="scientific">Borrelia coriaceae ATCC 43381</name>
    <dbReference type="NCBI Taxonomy" id="1408429"/>
    <lineage>
        <taxon>Bacteria</taxon>
        <taxon>Pseudomonadati</taxon>
        <taxon>Spirochaetota</taxon>
        <taxon>Spirochaetia</taxon>
        <taxon>Spirochaetales</taxon>
        <taxon>Borreliaceae</taxon>
        <taxon>Borrelia</taxon>
    </lineage>
</organism>
<protein>
    <submittedName>
        <fullName evidence="1">Uncharacterized protein</fullName>
    </submittedName>
</protein>
<keyword evidence="1" id="KW-0614">Plasmid</keyword>
<evidence type="ECO:0000313" key="2">
    <source>
        <dbReference type="Proteomes" id="UP000019330"/>
    </source>
</evidence>
<accession>W5SVZ7</accession>
<dbReference type="AlphaFoldDB" id="W5SVZ7"/>
<name>W5SVZ7_9SPIR</name>
<geneLocation type="plasmid" evidence="1 2">
    <name>unnamed</name>
</geneLocation>
<dbReference type="HOGENOM" id="CLU_063828_0_0_12"/>
<dbReference type="RefSeq" id="WP_025408420.1">
    <property type="nucleotide sequence ID" value="NZ_CP005746.1"/>
</dbReference>
<proteinExistence type="predicted"/>
<reference evidence="1" key="1">
    <citation type="submission" date="2013-04" db="EMBL/GenBank/DDBJ databases">
        <title>Comparative Genomics of Relapsing Fever Spirochetes.</title>
        <authorList>
            <person name="Schwan T.G."/>
            <person name="Raffel S.J."/>
            <person name="Porcella S.F."/>
            <person name="Martens C.A."/>
            <person name="Bruno D.P."/>
            <person name="Ricklefs S.M."/>
            <person name="Barbian K.B."/>
        </authorList>
    </citation>
    <scope>NUCLEOTIDE SEQUENCE</scope>
    <source>
        <strain evidence="1">Co53</strain>
        <plasmid evidence="1">unnamed</plasmid>
    </source>
</reference>